<dbReference type="AlphaFoldDB" id="F4SD55"/>
<evidence type="ECO:0000256" key="1">
    <source>
        <dbReference type="SAM" id="MobiDB-lite"/>
    </source>
</evidence>
<dbReference type="HOGENOM" id="CLU_009176_3_1_1"/>
<name>F4SD55_MELLP</name>
<evidence type="ECO:0000313" key="3">
    <source>
        <dbReference type="EMBL" id="EGF97423.1"/>
    </source>
</evidence>
<sequence>MSTPVKSKDGKPVPTTVLNAIKICDFINRLGMSPKQFMVTFLCSTEEEIVVRQRLSKIGLGGRETRSIVNNLGRLTKASNAGRIIWDKLILEEASDIVIEQEVTRSAFPAGGYVSSSAVTPDFFSDASDKRRTELVKSGMPFLHNLIHRKIAHAMGKKHVHTPISQGTDNPDPGEAPEEGADEDDVPMSMENLVYVKSTPKIQPALLAECNPDELGLPAFLDAMAAADRRPVNMSLFTPGVAESQHWRSVIKAQMASALMDYIEHIPGAPKAEKLPKLLTKPPSIDPIPMHKPNIHFLRMMDAPDSSAEGVSRVIDQILGQIGMDREDYAKHLLVAGGDVGSNQLVESLRVKRFPPIDSVEGYEWVLSVFGGAHTTWNMAKSLWKHHWGDSSKAEDTGVWRSAFALGLEYKQAADSQDFNTIMRSCQIVHQANLVFVLRSVSIQKPV</sequence>
<reference evidence="4" key="1">
    <citation type="journal article" date="2011" name="Proc. Natl. Acad. Sci. U.S.A.">
        <title>Obligate biotrophy features unraveled by the genomic analysis of rust fungi.</title>
        <authorList>
            <person name="Duplessis S."/>
            <person name="Cuomo C.A."/>
            <person name="Lin Y.-C."/>
            <person name="Aerts A."/>
            <person name="Tisserant E."/>
            <person name="Veneault-Fourrey C."/>
            <person name="Joly D.L."/>
            <person name="Hacquard S."/>
            <person name="Amselem J."/>
            <person name="Cantarel B.L."/>
            <person name="Chiu R."/>
            <person name="Coutinho P.M."/>
            <person name="Feau N."/>
            <person name="Field M."/>
            <person name="Frey P."/>
            <person name="Gelhaye E."/>
            <person name="Goldberg J."/>
            <person name="Grabherr M.G."/>
            <person name="Kodira C.D."/>
            <person name="Kohler A."/>
            <person name="Kuees U."/>
            <person name="Lindquist E.A."/>
            <person name="Lucas S.M."/>
            <person name="Mago R."/>
            <person name="Mauceli E."/>
            <person name="Morin E."/>
            <person name="Murat C."/>
            <person name="Pangilinan J.L."/>
            <person name="Park R."/>
            <person name="Pearson M."/>
            <person name="Quesneville H."/>
            <person name="Rouhier N."/>
            <person name="Sakthikumar S."/>
            <person name="Salamov A.A."/>
            <person name="Schmutz J."/>
            <person name="Selles B."/>
            <person name="Shapiro H."/>
            <person name="Tanguay P."/>
            <person name="Tuskan G.A."/>
            <person name="Henrissat B."/>
            <person name="Van de Peer Y."/>
            <person name="Rouze P."/>
            <person name="Ellis J.G."/>
            <person name="Dodds P.N."/>
            <person name="Schein J.E."/>
            <person name="Zhong S."/>
            <person name="Hamelin R.C."/>
            <person name="Grigoriev I.V."/>
            <person name="Szabo L.J."/>
            <person name="Martin F."/>
        </authorList>
    </citation>
    <scope>NUCLEOTIDE SEQUENCE [LARGE SCALE GENOMIC DNA]</scope>
    <source>
        <strain evidence="4">98AG31 / pathotype 3-4-7</strain>
    </source>
</reference>
<dbReference type="InParanoid" id="F4SD55"/>
<dbReference type="InterPro" id="IPR046496">
    <property type="entry name" value="DUF6589"/>
</dbReference>
<gene>
    <name evidence="3" type="ORF">MELLADRAFT_114352</name>
</gene>
<evidence type="ECO:0000259" key="2">
    <source>
        <dbReference type="Pfam" id="PF20231"/>
    </source>
</evidence>
<feature type="domain" description="DUF6589" evidence="2">
    <location>
        <begin position="230"/>
        <end position="439"/>
    </location>
</feature>
<dbReference type="RefSeq" id="XP_007419304.1">
    <property type="nucleotide sequence ID" value="XM_007419242.1"/>
</dbReference>
<dbReference type="KEGG" id="mlr:MELLADRAFT_114352"/>
<dbReference type="Proteomes" id="UP000001072">
    <property type="component" value="Unassembled WGS sequence"/>
</dbReference>
<dbReference type="GeneID" id="18925313"/>
<organism evidence="4">
    <name type="scientific">Melampsora larici-populina (strain 98AG31 / pathotype 3-4-7)</name>
    <name type="common">Poplar leaf rust fungus</name>
    <dbReference type="NCBI Taxonomy" id="747676"/>
    <lineage>
        <taxon>Eukaryota</taxon>
        <taxon>Fungi</taxon>
        <taxon>Dikarya</taxon>
        <taxon>Basidiomycota</taxon>
        <taxon>Pucciniomycotina</taxon>
        <taxon>Pucciniomycetes</taxon>
        <taxon>Pucciniales</taxon>
        <taxon>Melampsoraceae</taxon>
        <taxon>Melampsora</taxon>
    </lineage>
</organism>
<accession>F4SD55</accession>
<proteinExistence type="predicted"/>
<feature type="region of interest" description="Disordered" evidence="1">
    <location>
        <begin position="157"/>
        <end position="185"/>
    </location>
</feature>
<dbReference type="EMBL" id="GL883237">
    <property type="protein sequence ID" value="EGF97423.1"/>
    <property type="molecule type" value="Genomic_DNA"/>
</dbReference>
<evidence type="ECO:0000313" key="4">
    <source>
        <dbReference type="Proteomes" id="UP000001072"/>
    </source>
</evidence>
<keyword evidence="4" id="KW-1185">Reference proteome</keyword>
<protein>
    <recommendedName>
        <fullName evidence="2">DUF6589 domain-containing protein</fullName>
    </recommendedName>
</protein>
<feature type="compositionally biased region" description="Acidic residues" evidence="1">
    <location>
        <begin position="175"/>
        <end position="185"/>
    </location>
</feature>
<dbReference type="Pfam" id="PF20231">
    <property type="entry name" value="DUF6589"/>
    <property type="match status" value="1"/>
</dbReference>
<dbReference type="VEuPathDB" id="FungiDB:MELLADRAFT_114352"/>
<dbReference type="OrthoDB" id="2504766at2759"/>